<evidence type="ECO:0000256" key="2">
    <source>
        <dbReference type="ARBA" id="ARBA00022801"/>
    </source>
</evidence>
<keyword evidence="5 7" id="KW-0326">Glycosidase</keyword>
<dbReference type="Proteomes" id="UP000006639">
    <property type="component" value="Chromosome"/>
</dbReference>
<proteinExistence type="inferred from homology"/>
<organism evidence="9 10">
    <name type="scientific">Midichloria mitochondrii (strain IricVA)</name>
    <dbReference type="NCBI Taxonomy" id="696127"/>
    <lineage>
        <taxon>Bacteria</taxon>
        <taxon>Pseudomonadati</taxon>
        <taxon>Pseudomonadota</taxon>
        <taxon>Alphaproteobacteria</taxon>
        <taxon>Rickettsiales</taxon>
        <taxon>Candidatus Midichloriaceae</taxon>
        <taxon>Candidatus Midichloria</taxon>
    </lineage>
</organism>
<keyword evidence="6" id="KW-0624">Polysaccharide degradation</keyword>
<dbReference type="HOGENOM" id="CLU_032463_0_0_5"/>
<evidence type="ECO:0000256" key="6">
    <source>
        <dbReference type="ARBA" id="ARBA00023326"/>
    </source>
</evidence>
<reference evidence="9 10" key="1">
    <citation type="journal article" date="2011" name="Mol. Biol. Evol.">
        <title>Phylogenomic evidence for the presence of a flagellum and cbb3 oxidase in the free-living mitochondrial ancestor.</title>
        <authorList>
            <person name="Sassera D."/>
            <person name="Lo N."/>
            <person name="Epis S."/>
            <person name="D'Auria G."/>
            <person name="Montagna M."/>
            <person name="Comandatore F."/>
            <person name="Horner D."/>
            <person name="Pereto J."/>
            <person name="Luciano A.M."/>
            <person name="Franciosi F."/>
            <person name="Ferri E."/>
            <person name="Crotti E."/>
            <person name="Bazzocchi C."/>
            <person name="Daffonchio D."/>
            <person name="Sacchi L."/>
            <person name="Moya A."/>
            <person name="Latorre A."/>
            <person name="Bandi C."/>
        </authorList>
    </citation>
    <scope>NUCLEOTIDE SEQUENCE [LARGE SCALE GENOMIC DNA]</scope>
    <source>
        <strain evidence="9 10">IricVA</strain>
    </source>
</reference>
<dbReference type="EMBL" id="CP002130">
    <property type="protein sequence ID" value="AEI88911.1"/>
    <property type="molecule type" value="Genomic_DNA"/>
</dbReference>
<keyword evidence="2 7" id="KW-0378">Hydrolase</keyword>
<keyword evidence="4" id="KW-0119">Carbohydrate metabolism</keyword>
<evidence type="ECO:0000313" key="9">
    <source>
        <dbReference type="EMBL" id="AEI88911.1"/>
    </source>
</evidence>
<dbReference type="PANTHER" id="PTHR31297">
    <property type="entry name" value="GLUCAN ENDO-1,6-BETA-GLUCOSIDASE B"/>
    <property type="match status" value="1"/>
</dbReference>
<evidence type="ECO:0000256" key="7">
    <source>
        <dbReference type="RuleBase" id="RU361153"/>
    </source>
</evidence>
<dbReference type="GO" id="GO:0005576">
    <property type="term" value="C:extracellular region"/>
    <property type="evidence" value="ECO:0007669"/>
    <property type="project" value="TreeGrafter"/>
</dbReference>
<sequence>MRLFTIIVFCFSLIIKGNAFSLSLQEKLLFWDKPQKGANMFNKVIDRQDIQAAKNVKIKFIRLAIDKFPTNKRDFLIGNADQYEGLVKEDLELLKKILDIFEEERMPVVLTTHTLPGSRYYANNNGRDDLRIWSFEEYQRQAAAFWQDLSRELKDHPAIVGFNIINGPTPEKLFINHRNKLYELNQENVQQVLHNFYQDIIIAIRKIDKNIKIIIDSSAEGEPNTFKNLIKQNIPNIMYSFHMYEPTHFTDKRLNQNGFTYPGEINGEDWNKDRLRTYLRPVKDFQIKNKIPNTQILVGGFGCSRYASGVEHYLQDLINIFAEFGWHTTFSYFRQYMSDDMDYELGNKKLPWSYYQALDSGFNPRPERDGDNKIFQIIKEYLTK</sequence>
<protein>
    <submittedName>
        <fullName evidence="9">Glycosyl hydrolase, family 5 protein</fullName>
    </submittedName>
</protein>
<dbReference type="InterPro" id="IPR001547">
    <property type="entry name" value="Glyco_hydro_5"/>
</dbReference>
<dbReference type="InterPro" id="IPR017853">
    <property type="entry name" value="GH"/>
</dbReference>
<evidence type="ECO:0000256" key="3">
    <source>
        <dbReference type="ARBA" id="ARBA00023001"/>
    </source>
</evidence>
<evidence type="ECO:0000256" key="5">
    <source>
        <dbReference type="ARBA" id="ARBA00023295"/>
    </source>
</evidence>
<dbReference type="GO" id="GO:0008422">
    <property type="term" value="F:beta-glucosidase activity"/>
    <property type="evidence" value="ECO:0007669"/>
    <property type="project" value="TreeGrafter"/>
</dbReference>
<dbReference type="PANTHER" id="PTHR31297:SF41">
    <property type="entry name" value="ENDOGLUCANASE, PUTATIVE (AFU_ORTHOLOGUE AFUA_5G01830)-RELATED"/>
    <property type="match status" value="1"/>
</dbReference>
<comment type="similarity">
    <text evidence="1 7">Belongs to the glycosyl hydrolase 5 (cellulase A) family.</text>
</comment>
<dbReference type="STRING" id="696127.midi_00612"/>
<dbReference type="OrthoDB" id="9800955at2"/>
<keyword evidence="3" id="KW-0136">Cellulose degradation</keyword>
<dbReference type="Pfam" id="PF00150">
    <property type="entry name" value="Cellulase"/>
    <property type="match status" value="1"/>
</dbReference>
<name>F7XW62_MIDMI</name>
<evidence type="ECO:0000313" key="10">
    <source>
        <dbReference type="Proteomes" id="UP000006639"/>
    </source>
</evidence>
<dbReference type="SUPFAM" id="SSF51445">
    <property type="entry name" value="(Trans)glycosidases"/>
    <property type="match status" value="1"/>
</dbReference>
<evidence type="ECO:0000256" key="1">
    <source>
        <dbReference type="ARBA" id="ARBA00005641"/>
    </source>
</evidence>
<dbReference type="KEGG" id="mmn:midi_00612"/>
<dbReference type="Gene3D" id="3.20.20.80">
    <property type="entry name" value="Glycosidases"/>
    <property type="match status" value="1"/>
</dbReference>
<gene>
    <name evidence="9" type="ordered locus">midi_00612</name>
</gene>
<accession>F7XW62</accession>
<dbReference type="GO" id="GO:0009986">
    <property type="term" value="C:cell surface"/>
    <property type="evidence" value="ECO:0007669"/>
    <property type="project" value="TreeGrafter"/>
</dbReference>
<dbReference type="InterPro" id="IPR050386">
    <property type="entry name" value="Glycosyl_hydrolase_5"/>
</dbReference>
<dbReference type="AlphaFoldDB" id="F7XW62"/>
<evidence type="ECO:0000256" key="4">
    <source>
        <dbReference type="ARBA" id="ARBA00023277"/>
    </source>
</evidence>
<evidence type="ECO:0000259" key="8">
    <source>
        <dbReference type="Pfam" id="PF00150"/>
    </source>
</evidence>
<keyword evidence="10" id="KW-1185">Reference proteome</keyword>
<dbReference type="GO" id="GO:0030245">
    <property type="term" value="P:cellulose catabolic process"/>
    <property type="evidence" value="ECO:0007669"/>
    <property type="project" value="UniProtKB-KW"/>
</dbReference>
<feature type="domain" description="Glycoside hydrolase family 5" evidence="8">
    <location>
        <begin position="41"/>
        <end position="304"/>
    </location>
</feature>